<dbReference type="EMBL" id="QGTW01000009">
    <property type="protein sequence ID" value="PWW26877.1"/>
    <property type="molecule type" value="Genomic_DNA"/>
</dbReference>
<sequence length="107" mass="11790">MFIGDLLIQCLLLLKKEKGHSNYLLFNNPKAWIITGAILLSVFIGKASAPIIISKFYRYSKTEQNVMIGLTIPQAAATLASTLYFSTKYGPTIHVNKVIIMTALTVA</sequence>
<dbReference type="Proteomes" id="UP000247150">
    <property type="component" value="Unassembled WGS sequence"/>
</dbReference>
<evidence type="ECO:0000313" key="2">
    <source>
        <dbReference type="EMBL" id="PWW26877.1"/>
    </source>
</evidence>
<evidence type="ECO:0000256" key="1">
    <source>
        <dbReference type="SAM" id="Phobius"/>
    </source>
</evidence>
<organism evidence="2 3">
    <name type="scientific">Cytobacillus oceanisediminis</name>
    <dbReference type="NCBI Taxonomy" id="665099"/>
    <lineage>
        <taxon>Bacteria</taxon>
        <taxon>Bacillati</taxon>
        <taxon>Bacillota</taxon>
        <taxon>Bacilli</taxon>
        <taxon>Bacillales</taxon>
        <taxon>Bacillaceae</taxon>
        <taxon>Cytobacillus</taxon>
    </lineage>
</organism>
<accession>A0A2V2ZT74</accession>
<comment type="caution">
    <text evidence="2">The sequence shown here is derived from an EMBL/GenBank/DDBJ whole genome shotgun (WGS) entry which is preliminary data.</text>
</comment>
<feature type="transmembrane region" description="Helical" evidence="1">
    <location>
        <begin position="31"/>
        <end position="53"/>
    </location>
</feature>
<evidence type="ECO:0000313" key="3">
    <source>
        <dbReference type="Proteomes" id="UP000247150"/>
    </source>
</evidence>
<name>A0A2V2ZT74_9BACI</name>
<protein>
    <submittedName>
        <fullName evidence="2">Uncharacterized protein</fullName>
    </submittedName>
</protein>
<keyword evidence="1" id="KW-1133">Transmembrane helix</keyword>
<dbReference type="AlphaFoldDB" id="A0A2V2ZT74"/>
<keyword evidence="1" id="KW-0812">Transmembrane</keyword>
<gene>
    <name evidence="2" type="ORF">DFO73_10940</name>
</gene>
<proteinExistence type="predicted"/>
<keyword evidence="1" id="KW-0472">Membrane</keyword>
<reference evidence="2 3" key="1">
    <citation type="submission" date="2018-05" db="EMBL/GenBank/DDBJ databases">
        <title>Freshwater and sediment microbial communities from various areas in North America, analyzing microbe dynamics in response to fracking.</title>
        <authorList>
            <person name="Lamendella R."/>
        </authorList>
    </citation>
    <scope>NUCLEOTIDE SEQUENCE [LARGE SCALE GENOMIC DNA]</scope>
    <source>
        <strain evidence="2 3">15_TX</strain>
    </source>
</reference>
<feature type="transmembrane region" description="Helical" evidence="1">
    <location>
        <begin position="65"/>
        <end position="85"/>
    </location>
</feature>